<dbReference type="Gene3D" id="4.10.520.10">
    <property type="entry name" value="IHF-like DNA-binding proteins"/>
    <property type="match status" value="1"/>
</dbReference>
<organism evidence="3">
    <name type="scientific">mine drainage metagenome</name>
    <dbReference type="NCBI Taxonomy" id="410659"/>
    <lineage>
        <taxon>unclassified sequences</taxon>
        <taxon>metagenomes</taxon>
        <taxon>ecological metagenomes</taxon>
    </lineage>
</organism>
<dbReference type="SMART" id="SM00411">
    <property type="entry name" value="BHL"/>
    <property type="match status" value="1"/>
</dbReference>
<name>A0A1J5RKV5_9ZZZZ</name>
<dbReference type="GO" id="GO:0003677">
    <property type="term" value="F:DNA binding"/>
    <property type="evidence" value="ECO:0007669"/>
    <property type="project" value="UniProtKB-KW"/>
</dbReference>
<keyword evidence="1" id="KW-0238">DNA-binding</keyword>
<protein>
    <submittedName>
        <fullName evidence="3">Integration host factor subunit beta</fullName>
    </submittedName>
</protein>
<evidence type="ECO:0000313" key="3">
    <source>
        <dbReference type="EMBL" id="OIQ92607.1"/>
    </source>
</evidence>
<dbReference type="SUPFAM" id="SSF47729">
    <property type="entry name" value="IHF-like DNA-binding proteins"/>
    <property type="match status" value="1"/>
</dbReference>
<dbReference type="PRINTS" id="PR01727">
    <property type="entry name" value="DNABINDINGHU"/>
</dbReference>
<dbReference type="PANTHER" id="PTHR33175:SF5">
    <property type="entry name" value="INTEGRATION HOST FACTOR SUBUNIT BETA"/>
    <property type="match status" value="1"/>
</dbReference>
<comment type="caution">
    <text evidence="3">The sequence shown here is derived from an EMBL/GenBank/DDBJ whole genome shotgun (WGS) entry which is preliminary data.</text>
</comment>
<dbReference type="NCBIfam" id="NF001222">
    <property type="entry name" value="PRK00199.1"/>
    <property type="match status" value="1"/>
</dbReference>
<proteinExistence type="predicted"/>
<dbReference type="AlphaFoldDB" id="A0A1J5RKV5"/>
<dbReference type="Pfam" id="PF00216">
    <property type="entry name" value="Bac_DNA_binding"/>
    <property type="match status" value="1"/>
</dbReference>
<feature type="region of interest" description="Disordered" evidence="2">
    <location>
        <begin position="145"/>
        <end position="164"/>
    </location>
</feature>
<accession>A0A1J5RKV5</accession>
<dbReference type="CDD" id="cd13836">
    <property type="entry name" value="IHF_B"/>
    <property type="match status" value="1"/>
</dbReference>
<dbReference type="InterPro" id="IPR020816">
    <property type="entry name" value="Histone-like_DNA-bd_CS"/>
</dbReference>
<dbReference type="InterPro" id="IPR000119">
    <property type="entry name" value="Hist_DNA-bd"/>
</dbReference>
<dbReference type="InterPro" id="IPR010992">
    <property type="entry name" value="IHF-like_DNA-bd_dom_sf"/>
</dbReference>
<evidence type="ECO:0000256" key="1">
    <source>
        <dbReference type="ARBA" id="ARBA00023125"/>
    </source>
</evidence>
<sequence length="164" mass="17905">MNASGTSHAALVSDLFGLFEGEDVLLVIPVRPFARPGSWINQWLITRLSIIIMGLVTLTPCPSMTRAELIQRLAAKFPQLTLADVDISVKAILDAIGNHLSDGGRVEIRGFGVFSLNYKPPRRGRNPKTGEIVAVPAKYMPHFKPGREMKSVVSDSPKPNSDDL</sequence>
<feature type="compositionally biased region" description="Polar residues" evidence="2">
    <location>
        <begin position="153"/>
        <end position="164"/>
    </location>
</feature>
<dbReference type="EMBL" id="MLJW01000227">
    <property type="protein sequence ID" value="OIQ92607.1"/>
    <property type="molecule type" value="Genomic_DNA"/>
</dbReference>
<dbReference type="GO" id="GO:0030527">
    <property type="term" value="F:structural constituent of chromatin"/>
    <property type="evidence" value="ECO:0007669"/>
    <property type="project" value="InterPro"/>
</dbReference>
<dbReference type="PANTHER" id="PTHR33175">
    <property type="entry name" value="DNA-BINDING PROTEIN HU"/>
    <property type="match status" value="1"/>
</dbReference>
<gene>
    <name evidence="3" type="primary">ihfB_20</name>
    <name evidence="3" type="ORF">GALL_254300</name>
</gene>
<reference evidence="3" key="1">
    <citation type="submission" date="2016-10" db="EMBL/GenBank/DDBJ databases">
        <title>Sequence of Gallionella enrichment culture.</title>
        <authorList>
            <person name="Poehlein A."/>
            <person name="Muehling M."/>
            <person name="Daniel R."/>
        </authorList>
    </citation>
    <scope>NUCLEOTIDE SEQUENCE</scope>
</reference>
<dbReference type="GO" id="GO:0005829">
    <property type="term" value="C:cytosol"/>
    <property type="evidence" value="ECO:0007669"/>
    <property type="project" value="TreeGrafter"/>
</dbReference>
<evidence type="ECO:0000256" key="2">
    <source>
        <dbReference type="SAM" id="MobiDB-lite"/>
    </source>
</evidence>
<dbReference type="PROSITE" id="PS00045">
    <property type="entry name" value="HISTONE_LIKE"/>
    <property type="match status" value="1"/>
</dbReference>